<dbReference type="GO" id="GO:0016887">
    <property type="term" value="F:ATP hydrolysis activity"/>
    <property type="evidence" value="ECO:0007669"/>
    <property type="project" value="InterPro"/>
</dbReference>
<dbReference type="SMART" id="SM00382">
    <property type="entry name" value="AAA"/>
    <property type="match status" value="1"/>
</dbReference>
<dbReference type="PROSITE" id="PS50893">
    <property type="entry name" value="ABC_TRANSPORTER_2"/>
    <property type="match status" value="1"/>
</dbReference>
<evidence type="ECO:0000256" key="3">
    <source>
        <dbReference type="ARBA" id="ARBA00022741"/>
    </source>
</evidence>
<evidence type="ECO:0000256" key="1">
    <source>
        <dbReference type="ARBA" id="ARBA00005417"/>
    </source>
</evidence>
<comment type="similarity">
    <text evidence="1">Belongs to the ABC transporter superfamily.</text>
</comment>
<dbReference type="InterPro" id="IPR050166">
    <property type="entry name" value="ABC_transporter_ATP-bind"/>
</dbReference>
<dbReference type="Proteomes" id="UP000051380">
    <property type="component" value="Unassembled WGS sequence"/>
</dbReference>
<keyword evidence="2" id="KW-0813">Transport</keyword>
<evidence type="ECO:0000256" key="4">
    <source>
        <dbReference type="ARBA" id="ARBA00022840"/>
    </source>
</evidence>
<dbReference type="InterPro" id="IPR027417">
    <property type="entry name" value="P-loop_NTPase"/>
</dbReference>
<reference evidence="6 7" key="1">
    <citation type="submission" date="2015-09" db="EMBL/GenBank/DDBJ databases">
        <title>Draft Genome Sequence of the Strain BR 3267 (Bradyrhizobium yuanmingense) recommended as inoculant for cowpea in Brazil.</title>
        <authorList>
            <person name="Simoes-Araujo J.L."/>
            <person name="Zilli J.E."/>
        </authorList>
    </citation>
    <scope>NUCLEOTIDE SEQUENCE [LARGE SCALE GENOMIC DNA]</scope>
    <source>
        <strain evidence="6 7">BR3267</strain>
    </source>
</reference>
<keyword evidence="4 6" id="KW-0067">ATP-binding</keyword>
<dbReference type="InterPro" id="IPR003439">
    <property type="entry name" value="ABC_transporter-like_ATP-bd"/>
</dbReference>
<keyword evidence="3" id="KW-0547">Nucleotide-binding</keyword>
<dbReference type="CDD" id="cd03293">
    <property type="entry name" value="ABC_NrtD_SsuB_transporters"/>
    <property type="match status" value="1"/>
</dbReference>
<dbReference type="OrthoDB" id="9807242at2"/>
<dbReference type="EMBL" id="LJYF01000012">
    <property type="protein sequence ID" value="KRP99372.1"/>
    <property type="molecule type" value="Genomic_DNA"/>
</dbReference>
<dbReference type="PROSITE" id="PS00211">
    <property type="entry name" value="ABC_TRANSPORTER_1"/>
    <property type="match status" value="1"/>
</dbReference>
<dbReference type="RefSeq" id="WP_057026778.1">
    <property type="nucleotide sequence ID" value="NZ_LJYF01000012.1"/>
</dbReference>
<evidence type="ECO:0000256" key="5">
    <source>
        <dbReference type="ARBA" id="ARBA00024722"/>
    </source>
</evidence>
<accession>A0A0R3CT37</accession>
<dbReference type="InterPro" id="IPR017871">
    <property type="entry name" value="ABC_transporter-like_CS"/>
</dbReference>
<evidence type="ECO:0000256" key="2">
    <source>
        <dbReference type="ARBA" id="ARBA00022448"/>
    </source>
</evidence>
<evidence type="ECO:0000313" key="7">
    <source>
        <dbReference type="Proteomes" id="UP000051380"/>
    </source>
</evidence>
<dbReference type="Pfam" id="PF00005">
    <property type="entry name" value="ABC_tran"/>
    <property type="match status" value="1"/>
</dbReference>
<protein>
    <submittedName>
        <fullName evidence="6">ABC transporter ATP-binding protein</fullName>
    </submittedName>
</protein>
<sequence length="252" mass="27861">MKTLSLRNLGKTYFDPYAGAHVTAVHDVSLDVEPGEFISVVGPSGCGKTTILNMIAGFIPYSKGDILLDGKPVHGPGPERGVVFQSFALFPWKTVLDNVGFGPKMRGVPKAERDRIAHEYLALAGLSHAAHRYPNELSGGMQQRVGVVRALANNPDVLLMDEPFASVDAQTRMTLQEELTRIWQERKPTVIFITHDVPEAVFLANRVVVLSKGRVLDQVAVDLPRPRIWDDLVRDDQFKQLSARVLQMVRAA</sequence>
<dbReference type="STRING" id="108015.GA0061099_1001427"/>
<dbReference type="PANTHER" id="PTHR42788:SF13">
    <property type="entry name" value="ALIPHATIC SULFONATES IMPORT ATP-BINDING PROTEIN SSUB"/>
    <property type="match status" value="1"/>
</dbReference>
<dbReference type="GO" id="GO:0005524">
    <property type="term" value="F:ATP binding"/>
    <property type="evidence" value="ECO:0007669"/>
    <property type="project" value="UniProtKB-KW"/>
</dbReference>
<proteinExistence type="inferred from homology"/>
<dbReference type="Gene3D" id="3.40.50.300">
    <property type="entry name" value="P-loop containing nucleotide triphosphate hydrolases"/>
    <property type="match status" value="1"/>
</dbReference>
<dbReference type="InterPro" id="IPR003593">
    <property type="entry name" value="AAA+_ATPase"/>
</dbReference>
<dbReference type="PANTHER" id="PTHR42788">
    <property type="entry name" value="TAURINE IMPORT ATP-BINDING PROTEIN-RELATED"/>
    <property type="match status" value="1"/>
</dbReference>
<evidence type="ECO:0000313" key="6">
    <source>
        <dbReference type="EMBL" id="KRP99372.1"/>
    </source>
</evidence>
<comment type="caution">
    <text evidence="6">The sequence shown here is derived from an EMBL/GenBank/DDBJ whole genome shotgun (WGS) entry which is preliminary data.</text>
</comment>
<gene>
    <name evidence="6" type="ORF">AOQ72_12595</name>
</gene>
<dbReference type="AlphaFoldDB" id="A0A0R3CT37"/>
<organism evidence="6 7">
    <name type="scientific">Bradyrhizobium yuanmingense</name>
    <dbReference type="NCBI Taxonomy" id="108015"/>
    <lineage>
        <taxon>Bacteria</taxon>
        <taxon>Pseudomonadati</taxon>
        <taxon>Pseudomonadota</taxon>
        <taxon>Alphaproteobacteria</taxon>
        <taxon>Hyphomicrobiales</taxon>
        <taxon>Nitrobacteraceae</taxon>
        <taxon>Bradyrhizobium</taxon>
    </lineage>
</organism>
<comment type="function">
    <text evidence="5">Involved in beta-(1--&gt;2)glucan export. Transmembrane domains (TMD) form a pore in the inner membrane and the ATP-binding domain (NBD) is responsible for energy generation.</text>
</comment>
<dbReference type="SUPFAM" id="SSF52540">
    <property type="entry name" value="P-loop containing nucleoside triphosphate hydrolases"/>
    <property type="match status" value="1"/>
</dbReference>
<name>A0A0R3CT37_9BRAD</name>